<dbReference type="Proteomes" id="UP000654345">
    <property type="component" value="Unassembled WGS sequence"/>
</dbReference>
<comment type="caution">
    <text evidence="6">The sequence shown here is derived from an EMBL/GenBank/DDBJ whole genome shotgun (WGS) entry which is preliminary data.</text>
</comment>
<dbReference type="Pfam" id="PF00155">
    <property type="entry name" value="Aminotran_1_2"/>
    <property type="match status" value="1"/>
</dbReference>
<evidence type="ECO:0000313" key="6">
    <source>
        <dbReference type="EMBL" id="GHO56606.1"/>
    </source>
</evidence>
<feature type="domain" description="Aminotransferase class I/classII large" evidence="5">
    <location>
        <begin position="22"/>
        <end position="364"/>
    </location>
</feature>
<dbReference type="PANTHER" id="PTHR42790:SF19">
    <property type="entry name" value="KYNURENINE_ALPHA-AMINOADIPATE AMINOTRANSFERASE, MITOCHONDRIAL"/>
    <property type="match status" value="1"/>
</dbReference>
<name>A0ABQ3UUX7_9CHLR</name>
<dbReference type="InterPro" id="IPR015421">
    <property type="entry name" value="PyrdxlP-dep_Trfase_major"/>
</dbReference>
<reference evidence="6 7" key="1">
    <citation type="journal article" date="2021" name="Int. J. Syst. Evol. Microbiol.">
        <title>Reticulibacter mediterranei gen. nov., sp. nov., within the new family Reticulibacteraceae fam. nov., and Ktedonospora formicarum gen. nov., sp. nov., Ktedonobacter robiniae sp. nov., Dictyobacter formicarum sp. nov. and Dictyobacter arantiisoli sp. nov., belonging to the class Ktedonobacteria.</title>
        <authorList>
            <person name="Yabe S."/>
            <person name="Zheng Y."/>
            <person name="Wang C.M."/>
            <person name="Sakai Y."/>
            <person name="Abe K."/>
            <person name="Yokota A."/>
            <person name="Donadio S."/>
            <person name="Cavaletti L."/>
            <person name="Monciardini P."/>
        </authorList>
    </citation>
    <scope>NUCLEOTIDE SEQUENCE [LARGE SCALE GENOMIC DNA]</scope>
    <source>
        <strain evidence="6 7">SOSP1-30</strain>
    </source>
</reference>
<keyword evidence="2 6" id="KW-0032">Aminotransferase</keyword>
<dbReference type="InterPro" id="IPR004839">
    <property type="entry name" value="Aminotransferase_I/II_large"/>
</dbReference>
<evidence type="ECO:0000256" key="3">
    <source>
        <dbReference type="ARBA" id="ARBA00022679"/>
    </source>
</evidence>
<keyword evidence="7" id="KW-1185">Reference proteome</keyword>
<comment type="cofactor">
    <cofactor evidence="1">
        <name>pyridoxal 5'-phosphate</name>
        <dbReference type="ChEBI" id="CHEBI:597326"/>
    </cofactor>
</comment>
<dbReference type="InterPro" id="IPR015424">
    <property type="entry name" value="PyrdxlP-dep_Trfase"/>
</dbReference>
<dbReference type="InterPro" id="IPR015422">
    <property type="entry name" value="PyrdxlP-dep_Trfase_small"/>
</dbReference>
<dbReference type="CDD" id="cd00609">
    <property type="entry name" value="AAT_like"/>
    <property type="match status" value="1"/>
</dbReference>
<accession>A0ABQ3UUX7</accession>
<keyword evidence="3" id="KW-0808">Transferase</keyword>
<dbReference type="PANTHER" id="PTHR42790">
    <property type="entry name" value="AMINOTRANSFERASE"/>
    <property type="match status" value="1"/>
</dbReference>
<proteinExistence type="predicted"/>
<organism evidence="6 7">
    <name type="scientific">Ktedonobacter robiniae</name>
    <dbReference type="NCBI Taxonomy" id="2778365"/>
    <lineage>
        <taxon>Bacteria</taxon>
        <taxon>Bacillati</taxon>
        <taxon>Chloroflexota</taxon>
        <taxon>Ktedonobacteria</taxon>
        <taxon>Ktedonobacterales</taxon>
        <taxon>Ktedonobacteraceae</taxon>
        <taxon>Ktedonobacter</taxon>
    </lineage>
</organism>
<evidence type="ECO:0000259" key="5">
    <source>
        <dbReference type="Pfam" id="PF00155"/>
    </source>
</evidence>
<evidence type="ECO:0000256" key="2">
    <source>
        <dbReference type="ARBA" id="ARBA00022576"/>
    </source>
</evidence>
<keyword evidence="4" id="KW-0663">Pyridoxal phosphate</keyword>
<dbReference type="Gene3D" id="3.90.1150.10">
    <property type="entry name" value="Aspartate Aminotransferase, domain 1"/>
    <property type="match status" value="1"/>
</dbReference>
<protein>
    <submittedName>
        <fullName evidence="6">Aspartate aminotransferase</fullName>
    </submittedName>
</protein>
<dbReference type="EMBL" id="BNJG01000002">
    <property type="protein sequence ID" value="GHO56606.1"/>
    <property type="molecule type" value="Genomic_DNA"/>
</dbReference>
<gene>
    <name evidence="6" type="ORF">KSB_50810</name>
</gene>
<sequence>MQAQRSDSISFALGMPAPELFPAETYTQALAHALRERQVTEYGLPDSALKQQIAHMMRGRGCDVQEDLIFVTAGAQQGMSLLASLFLDHERQIMVEEYTYAGIYQVVAPWQPEILTVPIDTETGLDVDALEQQLREGARPAFIYTIPQGHNPVSVTLSLEKRYRLIELARRYQIPIIEDDAYGFLSYADEQLPTLYSLDKDWVFYVGSFSKILAPGLRVGWLVAPTQFQHLLWAAKNAQDLQTSSTTQYALAAYLKNTSFDDYLALLRTTYRERRDTMLEALRAHFPSSACWHTPQTGIFIWVEMAEVYDIASLARRALLEEGVAFIPGRAFLSASQAARRDRYMRLNFSHTNCENIQEGIRRLGSLIKRIGQ</sequence>
<evidence type="ECO:0000256" key="4">
    <source>
        <dbReference type="ARBA" id="ARBA00022898"/>
    </source>
</evidence>
<dbReference type="Gene3D" id="3.40.640.10">
    <property type="entry name" value="Type I PLP-dependent aspartate aminotransferase-like (Major domain)"/>
    <property type="match status" value="1"/>
</dbReference>
<dbReference type="InterPro" id="IPR050859">
    <property type="entry name" value="Class-I_PLP-dep_aminotransf"/>
</dbReference>
<evidence type="ECO:0000256" key="1">
    <source>
        <dbReference type="ARBA" id="ARBA00001933"/>
    </source>
</evidence>
<dbReference type="GO" id="GO:0008483">
    <property type="term" value="F:transaminase activity"/>
    <property type="evidence" value="ECO:0007669"/>
    <property type="project" value="UniProtKB-KW"/>
</dbReference>
<evidence type="ECO:0000313" key="7">
    <source>
        <dbReference type="Proteomes" id="UP000654345"/>
    </source>
</evidence>
<dbReference type="SUPFAM" id="SSF53383">
    <property type="entry name" value="PLP-dependent transferases"/>
    <property type="match status" value="1"/>
</dbReference>